<gene>
    <name evidence="2" type="ORF">OG913_03970</name>
</gene>
<dbReference type="RefSeq" id="WP_147945166.1">
    <property type="nucleotide sequence ID" value="NZ_CP108085.1"/>
</dbReference>
<evidence type="ECO:0000259" key="1">
    <source>
        <dbReference type="PROSITE" id="PS51462"/>
    </source>
</evidence>
<name>A0ABZ1ST34_9ACTN</name>
<dbReference type="EMBL" id="CP108085">
    <property type="protein sequence ID" value="WUP76186.1"/>
    <property type="molecule type" value="Genomic_DNA"/>
</dbReference>
<dbReference type="Pfam" id="PF00293">
    <property type="entry name" value="NUDIX"/>
    <property type="match status" value="1"/>
</dbReference>
<dbReference type="InterPro" id="IPR036388">
    <property type="entry name" value="WH-like_DNA-bd_sf"/>
</dbReference>
<dbReference type="Pfam" id="PF21906">
    <property type="entry name" value="WHD_NrtR"/>
    <property type="match status" value="1"/>
</dbReference>
<dbReference type="PANTHER" id="PTHR43736:SF4">
    <property type="entry name" value="SLR1690 PROTEIN"/>
    <property type="match status" value="1"/>
</dbReference>
<proteinExistence type="predicted"/>
<protein>
    <submittedName>
        <fullName evidence="2">NUDIX hydrolase</fullName>
    </submittedName>
</protein>
<feature type="domain" description="Nudix hydrolase" evidence="1">
    <location>
        <begin position="10"/>
        <end position="148"/>
    </location>
</feature>
<accession>A0ABZ1ST34</accession>
<evidence type="ECO:0000313" key="3">
    <source>
        <dbReference type="Proteomes" id="UP001432011"/>
    </source>
</evidence>
<reference evidence="2" key="1">
    <citation type="submission" date="2022-10" db="EMBL/GenBank/DDBJ databases">
        <title>The complete genomes of actinobacterial strains from the NBC collection.</title>
        <authorList>
            <person name="Joergensen T.S."/>
            <person name="Alvarez Arevalo M."/>
            <person name="Sterndorff E.B."/>
            <person name="Faurdal D."/>
            <person name="Vuksanovic O."/>
            <person name="Mourched A.-S."/>
            <person name="Charusanti P."/>
            <person name="Shaw S."/>
            <person name="Blin K."/>
            <person name="Weber T."/>
        </authorList>
    </citation>
    <scope>NUCLEOTIDE SEQUENCE</scope>
    <source>
        <strain evidence="2">NBC_00254</strain>
    </source>
</reference>
<dbReference type="CDD" id="cd18873">
    <property type="entry name" value="NUDIX_NadM_like"/>
    <property type="match status" value="1"/>
</dbReference>
<dbReference type="PROSITE" id="PS51462">
    <property type="entry name" value="NUDIX"/>
    <property type="match status" value="1"/>
</dbReference>
<dbReference type="SUPFAM" id="SSF46785">
    <property type="entry name" value="Winged helix' DNA-binding domain"/>
    <property type="match status" value="1"/>
</dbReference>
<evidence type="ECO:0000313" key="2">
    <source>
        <dbReference type="EMBL" id="WUP76186.1"/>
    </source>
</evidence>
<keyword evidence="3" id="KW-1185">Reference proteome</keyword>
<dbReference type="Gene3D" id="3.90.79.10">
    <property type="entry name" value="Nucleoside Triphosphate Pyrophosphohydrolase"/>
    <property type="match status" value="1"/>
</dbReference>
<sequence length="256" mass="27835">MTDDRWEPPSVLLAVDLVILTLRDARLHVLLVERGVEPYQGAFALPGGFLHDEDEGIEAAARRELAEEAGLADVHLEMIGVYGDPGRDPRGRVVSVAHLAIAPWLPDPIAGTDAASACWTPVEDVLFASAYVQLAFDHRRILADGVERARTKLEHTSLATAFCAKTFTISELQQVYEAVWGVRLDPRNFYRKVQSARGFIVPAGPMRRPQSGRPARLFKAGPVQALYPPMVRSTQPGHEVLGGHAAGIAPEGGEHA</sequence>
<dbReference type="InterPro" id="IPR036390">
    <property type="entry name" value="WH_DNA-bd_sf"/>
</dbReference>
<dbReference type="InterPro" id="IPR000086">
    <property type="entry name" value="NUDIX_hydrolase_dom"/>
</dbReference>
<dbReference type="GO" id="GO:0016787">
    <property type="term" value="F:hydrolase activity"/>
    <property type="evidence" value="ECO:0007669"/>
    <property type="project" value="UniProtKB-KW"/>
</dbReference>
<dbReference type="Gene3D" id="1.10.10.10">
    <property type="entry name" value="Winged helix-like DNA-binding domain superfamily/Winged helix DNA-binding domain"/>
    <property type="match status" value="1"/>
</dbReference>
<dbReference type="InterPro" id="IPR054105">
    <property type="entry name" value="WHD_NrtR"/>
</dbReference>
<dbReference type="PANTHER" id="PTHR43736">
    <property type="entry name" value="ADP-RIBOSE PYROPHOSPHATASE"/>
    <property type="match status" value="1"/>
</dbReference>
<keyword evidence="2" id="KW-0378">Hydrolase</keyword>
<dbReference type="SUPFAM" id="SSF55811">
    <property type="entry name" value="Nudix"/>
    <property type="match status" value="1"/>
</dbReference>
<dbReference type="InterPro" id="IPR015797">
    <property type="entry name" value="NUDIX_hydrolase-like_dom_sf"/>
</dbReference>
<organism evidence="2 3">
    <name type="scientific">Microbispora hainanensis</name>
    <dbReference type="NCBI Taxonomy" id="568844"/>
    <lineage>
        <taxon>Bacteria</taxon>
        <taxon>Bacillati</taxon>
        <taxon>Actinomycetota</taxon>
        <taxon>Actinomycetes</taxon>
        <taxon>Streptosporangiales</taxon>
        <taxon>Streptosporangiaceae</taxon>
        <taxon>Microbispora</taxon>
    </lineage>
</organism>
<dbReference type="Proteomes" id="UP001432011">
    <property type="component" value="Chromosome"/>
</dbReference>